<evidence type="ECO:0000313" key="4">
    <source>
        <dbReference type="Proteomes" id="UP000008810"/>
    </source>
</evidence>
<dbReference type="GeneID" id="100832901"/>
<name>A0A0Q3HM02_BRADI</name>
<dbReference type="PANTHER" id="PTHR39741">
    <property type="entry name" value="F-BOX DOMAIN CONTAINING PROTEIN, EXPRESSED"/>
    <property type="match status" value="1"/>
</dbReference>
<reference evidence="3" key="3">
    <citation type="submission" date="2018-08" db="UniProtKB">
        <authorList>
            <consortium name="EnsemblPlants"/>
        </authorList>
    </citation>
    <scope>IDENTIFICATION</scope>
    <source>
        <strain evidence="3">cv. Bd21</strain>
    </source>
</reference>
<dbReference type="InterPro" id="IPR036047">
    <property type="entry name" value="F-box-like_dom_sf"/>
</dbReference>
<dbReference type="RefSeq" id="XP_003558914.1">
    <property type="nucleotide sequence ID" value="XM_003558866.4"/>
</dbReference>
<dbReference type="InterPro" id="IPR001810">
    <property type="entry name" value="F-box_dom"/>
</dbReference>
<dbReference type="InterPro" id="IPR055336">
    <property type="entry name" value="At4g00755-like"/>
</dbReference>
<accession>A0A0Q3HM02</accession>
<dbReference type="EnsemblPlants" id="KQK23872">
    <property type="protein sequence ID" value="KQK23872"/>
    <property type="gene ID" value="BRADI_1g76670v3"/>
</dbReference>
<dbReference type="EMBL" id="CM000880">
    <property type="protein sequence ID" value="KQK23872.1"/>
    <property type="molecule type" value="Genomic_DNA"/>
</dbReference>
<proteinExistence type="predicted"/>
<evidence type="ECO:0000313" key="2">
    <source>
        <dbReference type="EMBL" id="KQK23872.1"/>
    </source>
</evidence>
<dbReference type="AlphaFoldDB" id="A0A0Q3HM02"/>
<dbReference type="PANTHER" id="PTHR39741:SF2">
    <property type="entry name" value="F-BOX DOMAIN-CONTAINING PROTEIN"/>
    <property type="match status" value="1"/>
</dbReference>
<organism evidence="2">
    <name type="scientific">Brachypodium distachyon</name>
    <name type="common">Purple false brome</name>
    <name type="synonym">Trachynia distachya</name>
    <dbReference type="NCBI Taxonomy" id="15368"/>
    <lineage>
        <taxon>Eukaryota</taxon>
        <taxon>Viridiplantae</taxon>
        <taxon>Streptophyta</taxon>
        <taxon>Embryophyta</taxon>
        <taxon>Tracheophyta</taxon>
        <taxon>Spermatophyta</taxon>
        <taxon>Magnoliopsida</taxon>
        <taxon>Liliopsida</taxon>
        <taxon>Poales</taxon>
        <taxon>Poaceae</taxon>
        <taxon>BOP clade</taxon>
        <taxon>Pooideae</taxon>
        <taxon>Stipodae</taxon>
        <taxon>Brachypodieae</taxon>
        <taxon>Brachypodium</taxon>
    </lineage>
</organism>
<dbReference type="OrthoDB" id="63379at2759"/>
<evidence type="ECO:0000259" key="1">
    <source>
        <dbReference type="Pfam" id="PF12937"/>
    </source>
</evidence>
<gene>
    <name evidence="3" type="primary">LOC100832901</name>
    <name evidence="2" type="ORF">BRADI_1g76670v3</name>
</gene>
<reference evidence="2 3" key="1">
    <citation type="journal article" date="2010" name="Nature">
        <title>Genome sequencing and analysis of the model grass Brachypodium distachyon.</title>
        <authorList>
            <consortium name="International Brachypodium Initiative"/>
        </authorList>
    </citation>
    <scope>NUCLEOTIDE SEQUENCE [LARGE SCALE GENOMIC DNA]</scope>
    <source>
        <strain evidence="2 3">Bd21</strain>
    </source>
</reference>
<reference evidence="2" key="2">
    <citation type="submission" date="2017-06" db="EMBL/GenBank/DDBJ databases">
        <title>WGS assembly of Brachypodium distachyon.</title>
        <authorList>
            <consortium name="The International Brachypodium Initiative"/>
            <person name="Lucas S."/>
            <person name="Harmon-Smith M."/>
            <person name="Lail K."/>
            <person name="Tice H."/>
            <person name="Grimwood J."/>
            <person name="Bruce D."/>
            <person name="Barry K."/>
            <person name="Shu S."/>
            <person name="Lindquist E."/>
            <person name="Wang M."/>
            <person name="Pitluck S."/>
            <person name="Vogel J.P."/>
            <person name="Garvin D.F."/>
            <person name="Mockler T.C."/>
            <person name="Schmutz J."/>
            <person name="Rokhsar D."/>
            <person name="Bevan M.W."/>
        </authorList>
    </citation>
    <scope>NUCLEOTIDE SEQUENCE</scope>
    <source>
        <strain evidence="2">Bd21</strain>
    </source>
</reference>
<protein>
    <recommendedName>
        <fullName evidence="1">F-box domain-containing protein</fullName>
    </recommendedName>
</protein>
<feature type="domain" description="F-box" evidence="1">
    <location>
        <begin position="17"/>
        <end position="57"/>
    </location>
</feature>
<dbReference type="Proteomes" id="UP000008810">
    <property type="component" value="Chromosome 1"/>
</dbReference>
<sequence>MSDVSCGWDFLEGAGPDLTASVFCLLDHPADLVRAAAVSRSWRRCVVESGLCKSLCLKMCPEAAIFTSAVEMSRFPPPPPPTAAESSGDAARATRSLESQFRIYSYLCGALVHSTRPDADCILHCVCASSTDNYQEIMENTLEPQDQIDHQPSYWSSRGQDDPDVPEALTYRLTSNICVISEIKLQPFKAFFQIGFPIYSPKMVRFRFGHCKLPRGTEPFFIDVDENEAVIADENFVWTYTSPEFPVLQENILQSFRLPRPILCIGGVVKIELLGRVQKQAEDDKYYISVCHAQVVGRSLSPVFMVDIPYAGSYAVLKYMPGLRNLCTEDVKLEDIRDSSAWHSLVARYRQMRHSAVMDLLRIEQGMQPVPLMEEEDAGVSDDDPFE</sequence>
<evidence type="ECO:0000313" key="3">
    <source>
        <dbReference type="EnsemblPlants" id="KQK23872"/>
    </source>
</evidence>
<dbReference type="Pfam" id="PF12937">
    <property type="entry name" value="F-box-like"/>
    <property type="match status" value="1"/>
</dbReference>
<dbReference type="ExpressionAtlas" id="A0A0Q3HM02">
    <property type="expression patterns" value="baseline and differential"/>
</dbReference>
<dbReference type="FunCoup" id="A0A0Q3HM02">
    <property type="interactions" value="1786"/>
</dbReference>
<dbReference type="SUPFAM" id="SSF81383">
    <property type="entry name" value="F-box domain"/>
    <property type="match status" value="1"/>
</dbReference>
<dbReference type="KEGG" id="bdi:100832901"/>
<dbReference type="Gramene" id="KQK23872">
    <property type="protein sequence ID" value="KQK23872"/>
    <property type="gene ID" value="BRADI_1g76670v3"/>
</dbReference>
<keyword evidence="4" id="KW-1185">Reference proteome</keyword>